<dbReference type="Gene3D" id="1.10.357.10">
    <property type="entry name" value="Tetracycline Repressor, domain 2"/>
    <property type="match status" value="1"/>
</dbReference>
<dbReference type="AlphaFoldDB" id="A0A6J6UGL6"/>
<evidence type="ECO:0000313" key="6">
    <source>
        <dbReference type="EMBL" id="CAB4758455.1"/>
    </source>
</evidence>
<dbReference type="InterPro" id="IPR009057">
    <property type="entry name" value="Homeodomain-like_sf"/>
</dbReference>
<dbReference type="GO" id="GO:0003700">
    <property type="term" value="F:DNA-binding transcription factor activity"/>
    <property type="evidence" value="ECO:0007669"/>
    <property type="project" value="TreeGrafter"/>
</dbReference>
<proteinExistence type="predicted"/>
<evidence type="ECO:0000259" key="5">
    <source>
        <dbReference type="PROSITE" id="PS50977"/>
    </source>
</evidence>
<evidence type="ECO:0000256" key="4">
    <source>
        <dbReference type="SAM" id="MobiDB-lite"/>
    </source>
</evidence>
<keyword evidence="2" id="KW-0238">DNA-binding</keyword>
<name>A0A6J6UGL6_9ZZZZ</name>
<dbReference type="PROSITE" id="PS50977">
    <property type="entry name" value="HTH_TETR_2"/>
    <property type="match status" value="1"/>
</dbReference>
<reference evidence="6" key="1">
    <citation type="submission" date="2020-05" db="EMBL/GenBank/DDBJ databases">
        <authorList>
            <person name="Chiriac C."/>
            <person name="Salcher M."/>
            <person name="Ghai R."/>
            <person name="Kavagutti S V."/>
        </authorList>
    </citation>
    <scope>NUCLEOTIDE SEQUENCE</scope>
</reference>
<feature type="region of interest" description="Disordered" evidence="4">
    <location>
        <begin position="1"/>
        <end position="31"/>
    </location>
</feature>
<dbReference type="EMBL" id="CAEZYW010000324">
    <property type="protein sequence ID" value="CAB4758455.1"/>
    <property type="molecule type" value="Genomic_DNA"/>
</dbReference>
<keyword evidence="3" id="KW-0804">Transcription</keyword>
<evidence type="ECO:0000256" key="1">
    <source>
        <dbReference type="ARBA" id="ARBA00023015"/>
    </source>
</evidence>
<organism evidence="6">
    <name type="scientific">freshwater metagenome</name>
    <dbReference type="NCBI Taxonomy" id="449393"/>
    <lineage>
        <taxon>unclassified sequences</taxon>
        <taxon>metagenomes</taxon>
        <taxon>ecological metagenomes</taxon>
    </lineage>
</organism>
<accession>A0A6J6UGL6</accession>
<dbReference type="Pfam" id="PF00440">
    <property type="entry name" value="TetR_N"/>
    <property type="match status" value="1"/>
</dbReference>
<dbReference type="SUPFAM" id="SSF46689">
    <property type="entry name" value="Homeodomain-like"/>
    <property type="match status" value="1"/>
</dbReference>
<dbReference type="InterPro" id="IPR001647">
    <property type="entry name" value="HTH_TetR"/>
</dbReference>
<dbReference type="PANTHER" id="PTHR30055:SF234">
    <property type="entry name" value="HTH-TYPE TRANSCRIPTIONAL REGULATOR BETI"/>
    <property type="match status" value="1"/>
</dbReference>
<evidence type="ECO:0000256" key="3">
    <source>
        <dbReference type="ARBA" id="ARBA00023163"/>
    </source>
</evidence>
<feature type="domain" description="HTH tetR-type" evidence="5">
    <location>
        <begin position="29"/>
        <end position="89"/>
    </location>
</feature>
<sequence>MQDASGEPAFESEDVLPEPEAAGRPAHRPSRRAEIVRGATTAFSRLTYAEATVEEVAAECGVAPTAVYYHFGGKEELFDQAFATCLEGFSASIDHIRGNAAELNEQVLREVIYAGWAWWRTHPVEARFLTLHLGGATPQSRRSYEAWQERHAQRAFDYLTESERPPRSSRKAREQYASKLMAFNFLNQLLTTAQTTWIDGPLSRLPVARLEVALADILVPVMMGTEQPAPS</sequence>
<gene>
    <name evidence="6" type="ORF">UFOPK2786_01693</name>
</gene>
<evidence type="ECO:0000256" key="2">
    <source>
        <dbReference type="ARBA" id="ARBA00023125"/>
    </source>
</evidence>
<dbReference type="PANTHER" id="PTHR30055">
    <property type="entry name" value="HTH-TYPE TRANSCRIPTIONAL REGULATOR RUTR"/>
    <property type="match status" value="1"/>
</dbReference>
<protein>
    <submittedName>
        <fullName evidence="6">Unannotated protein</fullName>
    </submittedName>
</protein>
<dbReference type="GO" id="GO:0000976">
    <property type="term" value="F:transcription cis-regulatory region binding"/>
    <property type="evidence" value="ECO:0007669"/>
    <property type="project" value="TreeGrafter"/>
</dbReference>
<keyword evidence="1" id="KW-0805">Transcription regulation</keyword>
<dbReference type="InterPro" id="IPR050109">
    <property type="entry name" value="HTH-type_TetR-like_transc_reg"/>
</dbReference>